<protein>
    <submittedName>
        <fullName evidence="2">LAFE_0A02014g1_1</fullName>
    </submittedName>
</protein>
<dbReference type="Proteomes" id="UP000190831">
    <property type="component" value="Chromosome A"/>
</dbReference>
<keyword evidence="1" id="KW-0472">Membrane</keyword>
<sequence>MLSILIIAQLMLSLFKRKRRAFICVSILCVALAQLLMHMVSISCTSKTGERFCHPQFTLTFSGPPVGSDGLLLALKDLLKLLSYMAIDLGSHHSLPQDADYDEINLVNTLESSNTFKVNFLGYCKDQPMIRELKNYCTKHNSGLDPISLIMRDMGIQFGLLSSKNPKIMGESFVYTYKLGLRAIADTSRNLDKENNMLRRYLKGFSGDPDSEADRIQIQKIVIFANWLLFTQDFCLVINWLNLIEFILSILAVLLATLMTPVILKGPKGKLNLLRLMVVPTFKIIAVSVILANCCCNLSSTLWFVVLRKAGRSVLKGTDIYSVRLGSGLILSWVRLLLECTLAWIGFYQDSFSKRYLTNDTDNTEDIQLKSLELAPARERSISSDTTV</sequence>
<keyword evidence="1" id="KW-1133">Transmembrane helix</keyword>
<name>A0A1G4M6C1_LACFM</name>
<proteinExistence type="predicted"/>
<gene>
    <name evidence="2" type="ORF">LAFE_0A02014G</name>
</gene>
<feature type="transmembrane region" description="Helical" evidence="1">
    <location>
        <begin position="21"/>
        <end position="40"/>
    </location>
</feature>
<accession>A0A1G4M6C1</accession>
<dbReference type="OrthoDB" id="4073891at2759"/>
<keyword evidence="3" id="KW-1185">Reference proteome</keyword>
<evidence type="ECO:0000313" key="3">
    <source>
        <dbReference type="Proteomes" id="UP000190831"/>
    </source>
</evidence>
<feature type="transmembrane region" description="Helical" evidence="1">
    <location>
        <begin position="240"/>
        <end position="264"/>
    </location>
</feature>
<evidence type="ECO:0000256" key="1">
    <source>
        <dbReference type="SAM" id="Phobius"/>
    </source>
</evidence>
<dbReference type="OMA" id="MGESFVY"/>
<evidence type="ECO:0000313" key="2">
    <source>
        <dbReference type="EMBL" id="SCV99385.1"/>
    </source>
</evidence>
<organism evidence="2 3">
    <name type="scientific">Lachancea fermentati</name>
    <name type="common">Zygosaccharomyces fermentati</name>
    <dbReference type="NCBI Taxonomy" id="4955"/>
    <lineage>
        <taxon>Eukaryota</taxon>
        <taxon>Fungi</taxon>
        <taxon>Dikarya</taxon>
        <taxon>Ascomycota</taxon>
        <taxon>Saccharomycotina</taxon>
        <taxon>Saccharomycetes</taxon>
        <taxon>Saccharomycetales</taxon>
        <taxon>Saccharomycetaceae</taxon>
        <taxon>Lachancea</taxon>
    </lineage>
</organism>
<dbReference type="EMBL" id="LT598487">
    <property type="protein sequence ID" value="SCV99385.1"/>
    <property type="molecule type" value="Genomic_DNA"/>
</dbReference>
<reference evidence="2 3" key="1">
    <citation type="submission" date="2016-03" db="EMBL/GenBank/DDBJ databases">
        <authorList>
            <person name="Devillers H."/>
        </authorList>
    </citation>
    <scope>NUCLEOTIDE SEQUENCE [LARGE SCALE GENOMIC DNA]</scope>
    <source>
        <strain evidence="2">CBS 6772</strain>
    </source>
</reference>
<feature type="transmembrane region" description="Helical" evidence="1">
    <location>
        <begin position="325"/>
        <end position="347"/>
    </location>
</feature>
<keyword evidence="1" id="KW-0812">Transmembrane</keyword>
<feature type="transmembrane region" description="Helical" evidence="1">
    <location>
        <begin position="284"/>
        <end position="305"/>
    </location>
</feature>
<dbReference type="AlphaFoldDB" id="A0A1G4M6C1"/>